<reference evidence="1" key="1">
    <citation type="submission" date="2005-08" db="EMBL/GenBank/DDBJ databases">
        <authorList>
            <person name="Town C.D."/>
        </authorList>
    </citation>
    <scope>NUCLEOTIDE SEQUENCE</scope>
</reference>
<accession>A2Q5G6</accession>
<dbReference type="EMBL" id="AC161399">
    <property type="protein sequence ID" value="ABN08866.1"/>
    <property type="molecule type" value="Genomic_DNA"/>
</dbReference>
<organism evidence="1">
    <name type="scientific">Medicago truncatula</name>
    <name type="common">Barrel medic</name>
    <name type="synonym">Medicago tribuloides</name>
    <dbReference type="NCBI Taxonomy" id="3880"/>
    <lineage>
        <taxon>Eukaryota</taxon>
        <taxon>Viridiplantae</taxon>
        <taxon>Streptophyta</taxon>
        <taxon>Embryophyta</taxon>
        <taxon>Tracheophyta</taxon>
        <taxon>Spermatophyta</taxon>
        <taxon>Magnoliopsida</taxon>
        <taxon>eudicotyledons</taxon>
        <taxon>Gunneridae</taxon>
        <taxon>Pentapetalae</taxon>
        <taxon>rosids</taxon>
        <taxon>fabids</taxon>
        <taxon>Fabales</taxon>
        <taxon>Fabaceae</taxon>
        <taxon>Papilionoideae</taxon>
        <taxon>50 kb inversion clade</taxon>
        <taxon>NPAAA clade</taxon>
        <taxon>Hologalegina</taxon>
        <taxon>IRL clade</taxon>
        <taxon>Trifolieae</taxon>
        <taxon>Medicago</taxon>
    </lineage>
</organism>
<protein>
    <submittedName>
        <fullName evidence="1">Uncharacterized protein</fullName>
    </submittedName>
</protein>
<gene>
    <name evidence="1" type="ORF">MtrDRAFT_AC161399g39v2</name>
</gene>
<sequence>MFDLFVDSSIIVAETRRLGWGVDDRGWRWRRRLFSWEEELVVERCSLLDNIVLQESILDTWS</sequence>
<evidence type="ECO:0000313" key="1">
    <source>
        <dbReference type="EMBL" id="ABN08866.1"/>
    </source>
</evidence>
<reference evidence="1" key="2">
    <citation type="submission" date="2007-03" db="EMBL/GenBank/DDBJ databases">
        <authorList>
            <consortium name="The International Medicago Genome Annotation Group"/>
        </authorList>
    </citation>
    <scope>NUCLEOTIDE SEQUENCE</scope>
</reference>
<proteinExistence type="predicted"/>
<dbReference type="AlphaFoldDB" id="A2Q5G6"/>
<name>A2Q5G6_MEDTR</name>